<comment type="caution">
    <text evidence="3">The sequence shown here is derived from an EMBL/GenBank/DDBJ whole genome shotgun (WGS) entry which is preliminary data.</text>
</comment>
<evidence type="ECO:0000313" key="5">
    <source>
        <dbReference type="Proteomes" id="UP000887013"/>
    </source>
</evidence>
<evidence type="ECO:0000313" key="2">
    <source>
        <dbReference type="EMBL" id="GFT33067.1"/>
    </source>
</evidence>
<dbReference type="OrthoDB" id="6506023at2759"/>
<dbReference type="Proteomes" id="UP000887013">
    <property type="component" value="Unassembled WGS sequence"/>
</dbReference>
<dbReference type="EMBL" id="BMAW01116331">
    <property type="protein sequence ID" value="GFT70210.1"/>
    <property type="molecule type" value="Genomic_DNA"/>
</dbReference>
<reference evidence="3" key="1">
    <citation type="submission" date="2020-08" db="EMBL/GenBank/DDBJ databases">
        <title>Multicomponent nature underlies the extraordinary mechanical properties of spider dragline silk.</title>
        <authorList>
            <person name="Kono N."/>
            <person name="Nakamura H."/>
            <person name="Mori M."/>
            <person name="Yoshida Y."/>
            <person name="Ohtoshi R."/>
            <person name="Malay A.D."/>
            <person name="Moran D.A.P."/>
            <person name="Tomita M."/>
            <person name="Numata K."/>
            <person name="Arakawa K."/>
        </authorList>
    </citation>
    <scope>NUCLEOTIDE SEQUENCE</scope>
</reference>
<sequence length="79" mass="9411">MLKLKPKIIVGRDSAPYHSMKKEKILRRGSVYQEWQSEKSTMWNQNMTKIELLQKVGEVKHLYDSYRVEAIEETFGHKD</sequence>
<keyword evidence="5" id="KW-1185">Reference proteome</keyword>
<evidence type="ECO:0000313" key="4">
    <source>
        <dbReference type="EMBL" id="GFU02195.1"/>
    </source>
</evidence>
<name>A0A8X6U1G3_NEPPI</name>
<evidence type="ECO:0000313" key="1">
    <source>
        <dbReference type="EMBL" id="GFS36860.1"/>
    </source>
</evidence>
<proteinExistence type="predicted"/>
<organism evidence="3 5">
    <name type="scientific">Nephila pilipes</name>
    <name type="common">Giant wood spider</name>
    <name type="synonym">Nephila maculata</name>
    <dbReference type="NCBI Taxonomy" id="299642"/>
    <lineage>
        <taxon>Eukaryota</taxon>
        <taxon>Metazoa</taxon>
        <taxon>Ecdysozoa</taxon>
        <taxon>Arthropoda</taxon>
        <taxon>Chelicerata</taxon>
        <taxon>Arachnida</taxon>
        <taxon>Araneae</taxon>
        <taxon>Araneomorphae</taxon>
        <taxon>Entelegynae</taxon>
        <taxon>Araneoidea</taxon>
        <taxon>Nephilidae</taxon>
        <taxon>Nephila</taxon>
    </lineage>
</organism>
<evidence type="ECO:0000313" key="3">
    <source>
        <dbReference type="EMBL" id="GFT70210.1"/>
    </source>
</evidence>
<dbReference type="AlphaFoldDB" id="A0A8X6U1G3"/>
<protein>
    <submittedName>
        <fullName evidence="3">Uncharacterized protein</fullName>
    </submittedName>
</protein>
<dbReference type="EMBL" id="BMAW01013291">
    <property type="protein sequence ID" value="GFT33067.1"/>
    <property type="molecule type" value="Genomic_DNA"/>
</dbReference>
<dbReference type="EMBL" id="BMAW01076582">
    <property type="protein sequence ID" value="GFU02195.1"/>
    <property type="molecule type" value="Genomic_DNA"/>
</dbReference>
<gene>
    <name evidence="4" type="ORF">NPIL_125001</name>
    <name evidence="3" type="ORF">NPIL_391231</name>
    <name evidence="2" type="ORF">NPIL_664791</name>
    <name evidence="1" type="ORF">NPIL_85181</name>
</gene>
<dbReference type="EMBL" id="BMAW01042939">
    <property type="protein sequence ID" value="GFS36860.1"/>
    <property type="molecule type" value="Genomic_DNA"/>
</dbReference>
<accession>A0A8X6U1G3</accession>